<organism evidence="2">
    <name type="scientific">Cucumis melo</name>
    <name type="common">Muskmelon</name>
    <dbReference type="NCBI Taxonomy" id="3656"/>
    <lineage>
        <taxon>Eukaryota</taxon>
        <taxon>Viridiplantae</taxon>
        <taxon>Streptophyta</taxon>
        <taxon>Embryophyta</taxon>
        <taxon>Tracheophyta</taxon>
        <taxon>Spermatophyta</taxon>
        <taxon>Magnoliopsida</taxon>
        <taxon>eudicotyledons</taxon>
        <taxon>Gunneridae</taxon>
        <taxon>Pentapetalae</taxon>
        <taxon>rosids</taxon>
        <taxon>fabids</taxon>
        <taxon>Cucurbitales</taxon>
        <taxon>Cucurbitaceae</taxon>
        <taxon>Benincaseae</taxon>
        <taxon>Cucumis</taxon>
    </lineage>
</organism>
<protein>
    <submittedName>
        <fullName evidence="2">Uncharacterized protein</fullName>
    </submittedName>
</protein>
<feature type="region of interest" description="Disordered" evidence="1">
    <location>
        <begin position="20"/>
        <end position="54"/>
    </location>
</feature>
<name>A0A9I9D4W9_CUCME</name>
<dbReference type="AlphaFoldDB" id="A0A9I9D4W9"/>
<dbReference type="Gramene" id="MELO3C013166.2.1">
    <property type="protein sequence ID" value="MELO3C013166.2.1"/>
    <property type="gene ID" value="MELO3C013166.2"/>
</dbReference>
<reference evidence="2" key="1">
    <citation type="submission" date="2023-03" db="UniProtKB">
        <authorList>
            <consortium name="EnsemblPlants"/>
        </authorList>
    </citation>
    <scope>IDENTIFICATION</scope>
</reference>
<evidence type="ECO:0000256" key="1">
    <source>
        <dbReference type="SAM" id="MobiDB-lite"/>
    </source>
</evidence>
<accession>A0A9I9D4W9</accession>
<proteinExistence type="predicted"/>
<dbReference type="EnsemblPlants" id="MELO3C013166.2.1">
    <property type="protein sequence ID" value="MELO3C013166.2.1"/>
    <property type="gene ID" value="MELO3C013166.2"/>
</dbReference>
<sequence>MSDENDIEFLFMYSQGINMSQDDVHTSPPAHKSDGGPGSSRSKRKRGSQREGEL</sequence>
<evidence type="ECO:0000313" key="2">
    <source>
        <dbReference type="EnsemblPlants" id="MELO3C013166.2.1"/>
    </source>
</evidence>